<name>A0A1M7XWC7_9FIRM</name>
<evidence type="ECO:0000313" key="1">
    <source>
        <dbReference type="EMBL" id="SHO42928.1"/>
    </source>
</evidence>
<evidence type="ECO:0000313" key="2">
    <source>
        <dbReference type="Proteomes" id="UP000184612"/>
    </source>
</evidence>
<gene>
    <name evidence="1" type="ORF">SAMN02745217_00027</name>
</gene>
<accession>A0A1M7XWC7</accession>
<dbReference type="AlphaFoldDB" id="A0A1M7XWC7"/>
<dbReference type="OrthoDB" id="2067158at2"/>
<sequence>MKKKKVFLSLFVLVLLIALLIPVSFAAIDKIRYDNNQSPIFAKDNGAGCDAIILEGFGYNIVYSCPETTADDTTDYGSSWRWFWE</sequence>
<reference evidence="1 2" key="1">
    <citation type="submission" date="2016-12" db="EMBL/GenBank/DDBJ databases">
        <authorList>
            <person name="Song W.-J."/>
            <person name="Kurnit D.M."/>
        </authorList>
    </citation>
    <scope>NUCLEOTIDE SEQUENCE [LARGE SCALE GENOMIC DNA]</scope>
    <source>
        <strain evidence="1 2">DSM 12503</strain>
    </source>
</reference>
<dbReference type="EMBL" id="FRFD01000003">
    <property type="protein sequence ID" value="SHO42928.1"/>
    <property type="molecule type" value="Genomic_DNA"/>
</dbReference>
<dbReference type="RefSeq" id="WP_073586800.1">
    <property type="nucleotide sequence ID" value="NZ_FRFD01000003.1"/>
</dbReference>
<proteinExistence type="predicted"/>
<protein>
    <submittedName>
        <fullName evidence="1">Uncharacterized protein</fullName>
    </submittedName>
</protein>
<organism evidence="1 2">
    <name type="scientific">Anaerocolumna xylanovorans DSM 12503</name>
    <dbReference type="NCBI Taxonomy" id="1121345"/>
    <lineage>
        <taxon>Bacteria</taxon>
        <taxon>Bacillati</taxon>
        <taxon>Bacillota</taxon>
        <taxon>Clostridia</taxon>
        <taxon>Lachnospirales</taxon>
        <taxon>Lachnospiraceae</taxon>
        <taxon>Anaerocolumna</taxon>
    </lineage>
</organism>
<dbReference type="Proteomes" id="UP000184612">
    <property type="component" value="Unassembled WGS sequence"/>
</dbReference>
<keyword evidence="2" id="KW-1185">Reference proteome</keyword>